<feature type="chain" id="PRO_5046370899" evidence="2">
    <location>
        <begin position="22"/>
        <end position="365"/>
    </location>
</feature>
<dbReference type="Gene3D" id="3.40.50.410">
    <property type="entry name" value="von Willebrand factor, type A domain"/>
    <property type="match status" value="1"/>
</dbReference>
<accession>A0ABZ2KVL3</accession>
<feature type="domain" description="VWFA" evidence="3">
    <location>
        <begin position="77"/>
        <end position="274"/>
    </location>
</feature>
<feature type="region of interest" description="Disordered" evidence="1">
    <location>
        <begin position="30"/>
        <end position="66"/>
    </location>
</feature>
<protein>
    <submittedName>
        <fullName evidence="4">VWA domain-containing protein</fullName>
    </submittedName>
</protein>
<reference evidence="4" key="1">
    <citation type="submission" date="2021-12" db="EMBL/GenBank/DDBJ databases">
        <title>Discovery of the Pendulisporaceae a myxobacterial family with distinct sporulation behavior and unique specialized metabolism.</title>
        <authorList>
            <person name="Garcia R."/>
            <person name="Popoff A."/>
            <person name="Bader C.D."/>
            <person name="Loehr J."/>
            <person name="Walesch S."/>
            <person name="Walt C."/>
            <person name="Boldt J."/>
            <person name="Bunk B."/>
            <person name="Haeckl F.J.F.P.J."/>
            <person name="Gunesch A.P."/>
            <person name="Birkelbach J."/>
            <person name="Nuebel U."/>
            <person name="Pietschmann T."/>
            <person name="Bach T."/>
            <person name="Mueller R."/>
        </authorList>
    </citation>
    <scope>NUCLEOTIDE SEQUENCE</scope>
    <source>
        <strain evidence="4">MSr11367</strain>
    </source>
</reference>
<dbReference type="PROSITE" id="PS50234">
    <property type="entry name" value="VWFA"/>
    <property type="match status" value="1"/>
</dbReference>
<dbReference type="Pfam" id="PF00092">
    <property type="entry name" value="VWA"/>
    <property type="match status" value="1"/>
</dbReference>
<dbReference type="RefSeq" id="WP_394832350.1">
    <property type="nucleotide sequence ID" value="NZ_CP089929.1"/>
</dbReference>
<evidence type="ECO:0000259" key="3">
    <source>
        <dbReference type="PROSITE" id="PS50234"/>
    </source>
</evidence>
<dbReference type="InterPro" id="IPR002035">
    <property type="entry name" value="VWF_A"/>
</dbReference>
<proteinExistence type="predicted"/>
<dbReference type="EMBL" id="CP089983">
    <property type="protein sequence ID" value="WXB02721.1"/>
    <property type="molecule type" value="Genomic_DNA"/>
</dbReference>
<evidence type="ECO:0000256" key="1">
    <source>
        <dbReference type="SAM" id="MobiDB-lite"/>
    </source>
</evidence>
<keyword evidence="5" id="KW-1185">Reference proteome</keyword>
<gene>
    <name evidence="4" type="ORF">LVJ94_38145</name>
</gene>
<dbReference type="Proteomes" id="UP001374803">
    <property type="component" value="Chromosome"/>
</dbReference>
<feature type="signal peptide" evidence="2">
    <location>
        <begin position="1"/>
        <end position="21"/>
    </location>
</feature>
<dbReference type="InterPro" id="IPR036465">
    <property type="entry name" value="vWFA_dom_sf"/>
</dbReference>
<evidence type="ECO:0000313" key="5">
    <source>
        <dbReference type="Proteomes" id="UP001374803"/>
    </source>
</evidence>
<evidence type="ECO:0000313" key="4">
    <source>
        <dbReference type="EMBL" id="WXB02721.1"/>
    </source>
</evidence>
<sequence length="365" mass="36591">MKIRRIACGAFATGLVAVLSAACGSESEGAGKDALDPGALDASGEGDGGPGSGNVDGGPGGSCGGTVTSSHKLVPINLAVMFDTSKSLVQDPDGDNTQTRWEPVKRAMKAFFADAQTAGMNASLHYFPIVDRGESRCVPAMYAEPVIARTALPSASFAASIDQRVPLGGSPMEPAMRGAVDAADRLAKARPGEKAVAVLVTDGGPNDCNSTYTSVLNVISKARAASPSISTVVVAVGPEAGNLNRLAEVGGTQKAIVVSPADPAKAAQDLRARVASLQGIPASCSLALSATEGRTVDRNAVTVTFTPGAGQPAALAYNPTCAGNTGWRFSDAAGPATVALCTASCNTLVGDTKASVSASFVCLPP</sequence>
<name>A0ABZ2KVL3_9BACT</name>
<dbReference type="SUPFAM" id="SSF53300">
    <property type="entry name" value="vWA-like"/>
    <property type="match status" value="1"/>
</dbReference>
<organism evidence="4 5">
    <name type="scientific">Pendulispora rubella</name>
    <dbReference type="NCBI Taxonomy" id="2741070"/>
    <lineage>
        <taxon>Bacteria</taxon>
        <taxon>Pseudomonadati</taxon>
        <taxon>Myxococcota</taxon>
        <taxon>Myxococcia</taxon>
        <taxon>Myxococcales</taxon>
        <taxon>Sorangiineae</taxon>
        <taxon>Pendulisporaceae</taxon>
        <taxon>Pendulispora</taxon>
    </lineage>
</organism>
<evidence type="ECO:0000256" key="2">
    <source>
        <dbReference type="SAM" id="SignalP"/>
    </source>
</evidence>
<dbReference type="PROSITE" id="PS51257">
    <property type="entry name" value="PROKAR_LIPOPROTEIN"/>
    <property type="match status" value="1"/>
</dbReference>
<keyword evidence="2" id="KW-0732">Signal</keyword>
<feature type="compositionally biased region" description="Gly residues" evidence="1">
    <location>
        <begin position="45"/>
        <end position="64"/>
    </location>
</feature>